<proteinExistence type="evidence at transcript level"/>
<keyword evidence="2 9" id="KW-0813">Transport</keyword>
<sequence length="386" mass="44935">MSIITGNLKSLLTIKFKPRHDTFTDQFNRIFMVKMAMVASFLLGLNWFKDTITCIVPASAGIDKGYVAQGCWIQGFYIYKELKRVPGLLGYYGVPKDIYQDGMFEDGTLCKSSEKNCIPMTKTFYLQYQWFPFYIASLGLLYYFPYIVFRFVNTDLISLRTSIKAINVNIDDLVKNYFNYQINPPNRMRMRLFGNLGVKLSYLIVNVVAFTVTDGLINNDFGSYGFKWLGWSKGTNQESYDYTASRGSYKAGEVLLPNFGFCDLLEISQDIKQTTFNNHRFVCEISQNILYQYVLVILWFLYIIGMIISSIGFLWKLVNHFILVGFLYQGSEAKKVYEMLTFREREYLEFVRKKNMTIYGELIRKLKDDRLRDVATLKLLEDSTGF</sequence>
<gene>
    <name evidence="10" type="primary">INX4</name>
    <name evidence="9" type="synonym">inx</name>
    <name evidence="12" type="synonym">LOC100209836</name>
</gene>
<dbReference type="Proteomes" id="UP001652625">
    <property type="component" value="Chromosome 03"/>
</dbReference>
<keyword evidence="11" id="KW-1185">Reference proteome</keyword>
<comment type="caution">
    <text evidence="9">Lacks conserved residue(s) required for the propagation of feature annotation.</text>
</comment>
<keyword evidence="8 9" id="KW-0407">Ion channel</keyword>
<dbReference type="GO" id="GO:0005921">
    <property type="term" value="C:gap junction"/>
    <property type="evidence" value="ECO:0007669"/>
    <property type="project" value="UniProtKB-UniRule"/>
</dbReference>
<dbReference type="InterPro" id="IPR000990">
    <property type="entry name" value="Innexin"/>
</dbReference>
<evidence type="ECO:0000256" key="6">
    <source>
        <dbReference type="ARBA" id="ARBA00023065"/>
    </source>
</evidence>
<comment type="subcellular location">
    <subcellularLocation>
        <location evidence="1 9">Cell membrane</location>
        <topology evidence="1 9">Multi-pass membrane protein</topology>
    </subcellularLocation>
</comment>
<evidence type="ECO:0000256" key="1">
    <source>
        <dbReference type="ARBA" id="ARBA00004651"/>
    </source>
</evidence>
<dbReference type="PROSITE" id="PS51013">
    <property type="entry name" value="PANNEXIN"/>
    <property type="match status" value="1"/>
</dbReference>
<keyword evidence="3" id="KW-1003">Cell membrane</keyword>
<dbReference type="GO" id="GO:0034220">
    <property type="term" value="P:monoatomic ion transmembrane transport"/>
    <property type="evidence" value="ECO:0007669"/>
    <property type="project" value="UniProtKB-KW"/>
</dbReference>
<evidence type="ECO:0000256" key="5">
    <source>
        <dbReference type="ARBA" id="ARBA00022989"/>
    </source>
</evidence>
<accession>A0A5B8HTC1</accession>
<evidence type="ECO:0000256" key="2">
    <source>
        <dbReference type="ARBA" id="ARBA00022448"/>
    </source>
</evidence>
<evidence type="ECO:0000256" key="7">
    <source>
        <dbReference type="ARBA" id="ARBA00023136"/>
    </source>
</evidence>
<evidence type="ECO:0000256" key="3">
    <source>
        <dbReference type="ARBA" id="ARBA00022475"/>
    </source>
</evidence>
<reference evidence="12" key="2">
    <citation type="submission" date="2025-05" db="UniProtKB">
        <authorList>
            <consortium name="RefSeq"/>
        </authorList>
    </citation>
    <scope>IDENTIFICATION</scope>
</reference>
<dbReference type="EMBL" id="MK376919">
    <property type="protein sequence ID" value="QDX46977.1"/>
    <property type="molecule type" value="mRNA"/>
</dbReference>
<keyword evidence="7 9" id="KW-0472">Membrane</keyword>
<protein>
    <recommendedName>
        <fullName evidence="9">Innexin</fullName>
    </recommendedName>
</protein>
<feature type="transmembrane region" description="Helical" evidence="9">
    <location>
        <begin position="196"/>
        <end position="217"/>
    </location>
</feature>
<evidence type="ECO:0000313" key="10">
    <source>
        <dbReference type="EMBL" id="QDX46977.1"/>
    </source>
</evidence>
<evidence type="ECO:0000313" key="12">
    <source>
        <dbReference type="RefSeq" id="XP_065649982.1"/>
    </source>
</evidence>
<evidence type="ECO:0000313" key="11">
    <source>
        <dbReference type="Proteomes" id="UP001652625"/>
    </source>
</evidence>
<feature type="transmembrane region" description="Helical" evidence="9">
    <location>
        <begin position="130"/>
        <end position="152"/>
    </location>
</feature>
<keyword evidence="6 9" id="KW-0406">Ion transport</keyword>
<feature type="transmembrane region" description="Helical" evidence="9">
    <location>
        <begin position="290"/>
        <end position="315"/>
    </location>
</feature>
<dbReference type="PANTHER" id="PTHR11893:SF36">
    <property type="entry name" value="INNEXIN-5"/>
    <property type="match status" value="1"/>
</dbReference>
<organism evidence="10">
    <name type="scientific">Hydra vulgaris</name>
    <name type="common">Hydra</name>
    <name type="synonym">Hydra attenuata</name>
    <dbReference type="NCBI Taxonomy" id="6087"/>
    <lineage>
        <taxon>Eukaryota</taxon>
        <taxon>Metazoa</taxon>
        <taxon>Cnidaria</taxon>
        <taxon>Hydrozoa</taxon>
        <taxon>Hydroidolina</taxon>
        <taxon>Anthoathecata</taxon>
        <taxon>Aplanulata</taxon>
        <taxon>Hydridae</taxon>
        <taxon>Hydra</taxon>
    </lineage>
</organism>
<keyword evidence="4 9" id="KW-0812">Transmembrane</keyword>
<dbReference type="OrthoDB" id="5867527at2759"/>
<comment type="similarity">
    <text evidence="9">Belongs to the pannexin family.</text>
</comment>
<dbReference type="RefSeq" id="XP_065649982.1">
    <property type="nucleotide sequence ID" value="XM_065793910.1"/>
</dbReference>
<dbReference type="Pfam" id="PF00876">
    <property type="entry name" value="Innexin"/>
    <property type="match status" value="1"/>
</dbReference>
<reference evidence="10" key="1">
    <citation type="submission" date="2019-01" db="EMBL/GenBank/DDBJ databases">
        <title>Stem cell differentiation trajectories in Hydra resolved at single-cell resolution.</title>
        <authorList>
            <person name="Siebert S."/>
            <person name="Farrell J.A."/>
            <person name="Cazet J.F."/>
            <person name="Abeykoon Y.L."/>
            <person name="Primack A.S."/>
            <person name="Schnitzler C.E."/>
            <person name="Juliano C.E."/>
        </authorList>
    </citation>
    <scope>NUCLEOTIDE SEQUENCE</scope>
    <source>
        <strain evidence="10">AEP</strain>
        <tissue evidence="10">Whole organism</tissue>
    </source>
</reference>
<dbReference type="GO" id="GO:0005886">
    <property type="term" value="C:plasma membrane"/>
    <property type="evidence" value="ECO:0007669"/>
    <property type="project" value="UniProtKB-SubCell"/>
</dbReference>
<evidence type="ECO:0000256" key="9">
    <source>
        <dbReference type="RuleBase" id="RU010713"/>
    </source>
</evidence>
<dbReference type="AlphaFoldDB" id="A0A5B8HTC1"/>
<comment type="function">
    <text evidence="9">Structural component of the gap junctions.</text>
</comment>
<dbReference type="PANTHER" id="PTHR11893">
    <property type="entry name" value="INNEXIN"/>
    <property type="match status" value="1"/>
</dbReference>
<keyword evidence="5 9" id="KW-1133">Transmembrane helix</keyword>
<evidence type="ECO:0000256" key="8">
    <source>
        <dbReference type="ARBA" id="ARBA00023303"/>
    </source>
</evidence>
<evidence type="ECO:0000256" key="4">
    <source>
        <dbReference type="ARBA" id="ARBA00022692"/>
    </source>
</evidence>
<name>A0A5B8HTC1_HYDVU</name>
<dbReference type="GO" id="GO:0005243">
    <property type="term" value="F:gap junction channel activity"/>
    <property type="evidence" value="ECO:0007669"/>
    <property type="project" value="TreeGrafter"/>
</dbReference>